<keyword evidence="2" id="KW-1185">Reference proteome</keyword>
<evidence type="ECO:0000313" key="1">
    <source>
        <dbReference type="EMBL" id="KAJ3550588.1"/>
    </source>
</evidence>
<dbReference type="EMBL" id="JANHOG010000894">
    <property type="protein sequence ID" value="KAJ3550588.1"/>
    <property type="molecule type" value="Genomic_DNA"/>
</dbReference>
<reference evidence="1" key="1">
    <citation type="submission" date="2022-07" db="EMBL/GenBank/DDBJ databases">
        <title>Genome Sequence of Phlebia brevispora.</title>
        <authorList>
            <person name="Buettner E."/>
        </authorList>
    </citation>
    <scope>NUCLEOTIDE SEQUENCE</scope>
    <source>
        <strain evidence="1">MPL23</strain>
    </source>
</reference>
<sequence length="179" mass="20184">MKVITCQLTLRVNFAARLVHHLDYDTERDRAAEATLILTKVFQAFLRDGSEIYVVATGKNPDEIRLVNHWGLSRKHIFDYVKGSAKLGLTSTSCSVRTVLWHELYFISTVNFLDGVGYRFSYNTPIEEMMQACTTSPGHAEYAPSPAHATPPSAPARADYMLTHILTPFVSMQSHYNLM</sequence>
<dbReference type="Proteomes" id="UP001148662">
    <property type="component" value="Unassembled WGS sequence"/>
</dbReference>
<protein>
    <submittedName>
        <fullName evidence="1">Uncharacterized protein</fullName>
    </submittedName>
</protein>
<name>A0ACC1T1H1_9APHY</name>
<gene>
    <name evidence="1" type="ORF">NM688_g5037</name>
</gene>
<accession>A0ACC1T1H1</accession>
<proteinExistence type="predicted"/>
<organism evidence="1 2">
    <name type="scientific">Phlebia brevispora</name>
    <dbReference type="NCBI Taxonomy" id="194682"/>
    <lineage>
        <taxon>Eukaryota</taxon>
        <taxon>Fungi</taxon>
        <taxon>Dikarya</taxon>
        <taxon>Basidiomycota</taxon>
        <taxon>Agaricomycotina</taxon>
        <taxon>Agaricomycetes</taxon>
        <taxon>Polyporales</taxon>
        <taxon>Meruliaceae</taxon>
        <taxon>Phlebia</taxon>
    </lineage>
</organism>
<comment type="caution">
    <text evidence="1">The sequence shown here is derived from an EMBL/GenBank/DDBJ whole genome shotgun (WGS) entry which is preliminary data.</text>
</comment>
<evidence type="ECO:0000313" key="2">
    <source>
        <dbReference type="Proteomes" id="UP001148662"/>
    </source>
</evidence>